<dbReference type="Proteomes" id="UP000242861">
    <property type="component" value="Unassembled WGS sequence"/>
</dbReference>
<dbReference type="Gene3D" id="1.20.5.3310">
    <property type="match status" value="1"/>
</dbReference>
<feature type="region of interest" description="Disordered" evidence="10">
    <location>
        <begin position="74"/>
        <end position="106"/>
    </location>
</feature>
<gene>
    <name evidence="9" type="primary">tatB</name>
    <name evidence="11" type="ORF">CW360_06470</name>
</gene>
<comment type="subcellular location">
    <subcellularLocation>
        <location evidence="9">Cell membrane</location>
        <topology evidence="9">Single-pass membrane protein</topology>
    </subcellularLocation>
    <subcellularLocation>
        <location evidence="1">Membrane</location>
        <topology evidence="1">Single-pass membrane protein</topology>
    </subcellularLocation>
</comment>
<name>A0A2I0CRP5_9PSED</name>
<evidence type="ECO:0000256" key="3">
    <source>
        <dbReference type="ARBA" id="ARBA00022475"/>
    </source>
</evidence>
<dbReference type="InterPro" id="IPR003369">
    <property type="entry name" value="TatA/B/E"/>
</dbReference>
<dbReference type="PRINTS" id="PR01506">
    <property type="entry name" value="TATBPROTEIN"/>
</dbReference>
<reference evidence="12" key="1">
    <citation type="submission" date="2017-12" db="EMBL/GenBank/DDBJ databases">
        <authorList>
            <person name="Yu X.-Y."/>
        </authorList>
    </citation>
    <scope>NUCLEOTIDE SEQUENCE [LARGE SCALE GENOMIC DNA]</scope>
    <source>
        <strain evidence="12">ZYSR67-Z</strain>
    </source>
</reference>
<keyword evidence="6 9" id="KW-1133">Transmembrane helix</keyword>
<keyword evidence="3 9" id="KW-1003">Cell membrane</keyword>
<comment type="function">
    <text evidence="9">Part of the twin-arginine translocation (Tat) system that transports large folded proteins containing a characteristic twin-arginine motif in their signal peptide across membranes. Together with TatC, TatB is part of a receptor directly interacting with Tat signal peptides. TatB may form an oligomeric binding site that transiently accommodates folded Tat precursor proteins before their translocation.</text>
</comment>
<evidence type="ECO:0000313" key="12">
    <source>
        <dbReference type="Proteomes" id="UP000242861"/>
    </source>
</evidence>
<dbReference type="AlphaFoldDB" id="A0A2I0CRP5"/>
<evidence type="ECO:0000256" key="5">
    <source>
        <dbReference type="ARBA" id="ARBA00022927"/>
    </source>
</evidence>
<evidence type="ECO:0000256" key="9">
    <source>
        <dbReference type="HAMAP-Rule" id="MF_00237"/>
    </source>
</evidence>
<dbReference type="GO" id="GO:0008320">
    <property type="term" value="F:protein transmembrane transporter activity"/>
    <property type="evidence" value="ECO:0007669"/>
    <property type="project" value="UniProtKB-UniRule"/>
</dbReference>
<dbReference type="PANTHER" id="PTHR33162">
    <property type="entry name" value="SEC-INDEPENDENT PROTEIN TRANSLOCASE PROTEIN TATA, CHLOROPLASTIC"/>
    <property type="match status" value="1"/>
</dbReference>
<dbReference type="Pfam" id="PF02416">
    <property type="entry name" value="TatA_B_E"/>
    <property type="match status" value="1"/>
</dbReference>
<comment type="subunit">
    <text evidence="9">The Tat system comprises two distinct complexes: a TatABC complex, containing multiple copies of TatA, TatB and TatC subunits, and a separate TatA complex, containing only TatA subunits. Substrates initially bind to the TatABC complex, which probably triggers association of the separate TatA complex to form the active translocon.</text>
</comment>
<feature type="compositionally biased region" description="Pro residues" evidence="10">
    <location>
        <begin position="97"/>
        <end position="106"/>
    </location>
</feature>
<keyword evidence="8 9" id="KW-0472">Membrane</keyword>
<dbReference type="InterPro" id="IPR018448">
    <property type="entry name" value="TatB"/>
</dbReference>
<dbReference type="HAMAP" id="MF_00237">
    <property type="entry name" value="TatB"/>
    <property type="match status" value="1"/>
</dbReference>
<evidence type="ECO:0000256" key="10">
    <source>
        <dbReference type="SAM" id="MobiDB-lite"/>
    </source>
</evidence>
<dbReference type="GO" id="GO:0043953">
    <property type="term" value="P:protein transport by the Tat complex"/>
    <property type="evidence" value="ECO:0007669"/>
    <property type="project" value="UniProtKB-UniRule"/>
</dbReference>
<keyword evidence="5 9" id="KW-0653">Protein transport</keyword>
<evidence type="ECO:0000256" key="7">
    <source>
        <dbReference type="ARBA" id="ARBA00023010"/>
    </source>
</evidence>
<evidence type="ECO:0000256" key="2">
    <source>
        <dbReference type="ARBA" id="ARBA00022448"/>
    </source>
</evidence>
<keyword evidence="7 9" id="KW-0811">Translocation</keyword>
<dbReference type="RefSeq" id="WP_101193137.1">
    <property type="nucleotide sequence ID" value="NZ_PIYS01000008.1"/>
</dbReference>
<evidence type="ECO:0000256" key="6">
    <source>
        <dbReference type="ARBA" id="ARBA00022989"/>
    </source>
</evidence>
<keyword evidence="2 9" id="KW-0813">Transport</keyword>
<keyword evidence="4 9" id="KW-0812">Transmembrane</keyword>
<accession>A0A2I0CRP5</accession>
<evidence type="ECO:0000256" key="8">
    <source>
        <dbReference type="ARBA" id="ARBA00023136"/>
    </source>
</evidence>
<comment type="similarity">
    <text evidence="9">Belongs to the TatB family.</text>
</comment>
<dbReference type="NCBIfam" id="TIGR01410">
    <property type="entry name" value="tatB"/>
    <property type="match status" value="1"/>
</dbReference>
<comment type="caution">
    <text evidence="11">The sequence shown here is derived from an EMBL/GenBank/DDBJ whole genome shotgun (WGS) entry which is preliminary data.</text>
</comment>
<evidence type="ECO:0000313" key="11">
    <source>
        <dbReference type="EMBL" id="PKF71812.1"/>
    </source>
</evidence>
<dbReference type="EMBL" id="PIYS01000008">
    <property type="protein sequence ID" value="PKF71812.1"/>
    <property type="molecule type" value="Genomic_DNA"/>
</dbReference>
<proteinExistence type="inferred from homology"/>
<evidence type="ECO:0000256" key="4">
    <source>
        <dbReference type="ARBA" id="ARBA00022692"/>
    </source>
</evidence>
<dbReference type="GO" id="GO:0033281">
    <property type="term" value="C:TAT protein transport complex"/>
    <property type="evidence" value="ECO:0007669"/>
    <property type="project" value="UniProtKB-UniRule"/>
</dbReference>
<sequence length="106" mass="11411">MFDVGFAELLVVGLVALLVLGPERLPVAARMAGLWIGRLKRSFSNLKAEVEREIGADEIRRQLHNERILEMERELSQSVLPPAPGSSAASKSAADAPPAPDKSTPP</sequence>
<organism evidence="11 12">
    <name type="scientific">Pseudomonas fluvialis</name>
    <dbReference type="NCBI Taxonomy" id="1793966"/>
    <lineage>
        <taxon>Bacteria</taxon>
        <taxon>Pseudomonadati</taxon>
        <taxon>Pseudomonadota</taxon>
        <taxon>Gammaproteobacteria</taxon>
        <taxon>Pseudomonadales</taxon>
        <taxon>Pseudomonadaceae</taxon>
        <taxon>Pseudomonas</taxon>
    </lineage>
</organism>
<dbReference type="PANTHER" id="PTHR33162:SF1">
    <property type="entry name" value="SEC-INDEPENDENT PROTEIN TRANSLOCASE PROTEIN TATA, CHLOROPLASTIC"/>
    <property type="match status" value="1"/>
</dbReference>
<protein>
    <recommendedName>
        <fullName evidence="9">Sec-independent protein translocase protein TatB</fullName>
    </recommendedName>
</protein>
<feature type="compositionally biased region" description="Low complexity" evidence="10">
    <location>
        <begin position="85"/>
        <end position="96"/>
    </location>
</feature>
<evidence type="ECO:0000256" key="1">
    <source>
        <dbReference type="ARBA" id="ARBA00004167"/>
    </source>
</evidence>